<evidence type="ECO:0000313" key="3">
    <source>
        <dbReference type="EMBL" id="MBT1443473.1"/>
    </source>
</evidence>
<reference evidence="3 4" key="1">
    <citation type="submission" date="2021-05" db="EMBL/GenBank/DDBJ databases">
        <title>Shewanella sp. JM162201.</title>
        <authorList>
            <person name="Xu S."/>
            <person name="Li A."/>
        </authorList>
    </citation>
    <scope>NUCLEOTIDE SEQUENCE [LARGE SCALE GENOMIC DNA]</scope>
    <source>
        <strain evidence="3 4">JM162201</strain>
    </source>
</reference>
<dbReference type="PANTHER" id="PTHR46124">
    <property type="entry name" value="D-AMINOACYL-TRNA DEACYLASE"/>
    <property type="match status" value="1"/>
</dbReference>
<evidence type="ECO:0000256" key="2">
    <source>
        <dbReference type="ARBA" id="ARBA00022801"/>
    </source>
</evidence>
<dbReference type="PANTHER" id="PTHR46124:SF3">
    <property type="entry name" value="HYDROLASE"/>
    <property type="match status" value="1"/>
</dbReference>
<dbReference type="PIRSF" id="PIRSF005902">
    <property type="entry name" value="DNase_TatD"/>
    <property type="match status" value="1"/>
</dbReference>
<comment type="similarity">
    <text evidence="1">Belongs to the metallo-dependent hydrolases superfamily. TatD-type hydrolase family.</text>
</comment>
<evidence type="ECO:0000313" key="4">
    <source>
        <dbReference type="Proteomes" id="UP001195903"/>
    </source>
</evidence>
<organism evidence="3 4">
    <name type="scientific">Shewanella jiangmenensis</name>
    <dbReference type="NCBI Taxonomy" id="2837387"/>
    <lineage>
        <taxon>Bacteria</taxon>
        <taxon>Pseudomonadati</taxon>
        <taxon>Pseudomonadota</taxon>
        <taxon>Gammaproteobacteria</taxon>
        <taxon>Alteromonadales</taxon>
        <taxon>Shewanellaceae</taxon>
        <taxon>Shewanella</taxon>
    </lineage>
</organism>
<dbReference type="PROSITE" id="PS01137">
    <property type="entry name" value="TATD_1"/>
    <property type="match status" value="1"/>
</dbReference>
<name>A0ABS5V333_9GAMM</name>
<keyword evidence="4" id="KW-1185">Reference proteome</keyword>
<dbReference type="GO" id="GO:0016787">
    <property type="term" value="F:hydrolase activity"/>
    <property type="evidence" value="ECO:0007669"/>
    <property type="project" value="UniProtKB-KW"/>
</dbReference>
<dbReference type="InterPro" id="IPR032466">
    <property type="entry name" value="Metal_Hydrolase"/>
</dbReference>
<keyword evidence="2 3" id="KW-0378">Hydrolase</keyword>
<dbReference type="SUPFAM" id="SSF51556">
    <property type="entry name" value="Metallo-dependent hydrolases"/>
    <property type="match status" value="1"/>
</dbReference>
<dbReference type="CDD" id="cd01310">
    <property type="entry name" value="TatD_DNAse"/>
    <property type="match status" value="1"/>
</dbReference>
<proteinExistence type="inferred from homology"/>
<dbReference type="RefSeq" id="WP_214505657.1">
    <property type="nucleotide sequence ID" value="NZ_JAHEPS010000001.1"/>
</dbReference>
<dbReference type="InterPro" id="IPR001130">
    <property type="entry name" value="TatD-like"/>
</dbReference>
<dbReference type="Gene3D" id="3.20.20.140">
    <property type="entry name" value="Metal-dependent hydrolases"/>
    <property type="match status" value="1"/>
</dbReference>
<evidence type="ECO:0000256" key="1">
    <source>
        <dbReference type="ARBA" id="ARBA00009275"/>
    </source>
</evidence>
<dbReference type="Proteomes" id="UP001195903">
    <property type="component" value="Unassembled WGS sequence"/>
</dbReference>
<dbReference type="InterPro" id="IPR018228">
    <property type="entry name" value="DNase_TatD-rel_CS"/>
</dbReference>
<dbReference type="Pfam" id="PF01026">
    <property type="entry name" value="TatD_DNase"/>
    <property type="match status" value="1"/>
</dbReference>
<dbReference type="EMBL" id="JAHEPS010000001">
    <property type="protein sequence ID" value="MBT1443473.1"/>
    <property type="molecule type" value="Genomic_DNA"/>
</dbReference>
<comment type="caution">
    <text evidence="3">The sequence shown here is derived from an EMBL/GenBank/DDBJ whole genome shotgun (WGS) entry which is preliminary data.</text>
</comment>
<accession>A0ABS5V333</accession>
<gene>
    <name evidence="3" type="ORF">KJI95_02900</name>
</gene>
<protein>
    <submittedName>
        <fullName evidence="3">TatD family hydrolase</fullName>
    </submittedName>
</protein>
<sequence>MSTIRLIDSHAHLDFAEFDADRDLLVADMKRANIDTCIIPGVSPEHWPRQLDIAHSYQWPFALGVHPWWAAEDWPGQVSQLRTQLYGLGGERRLVAIGECGLDKIRADNWQWQVPLLEAQLELAAELELPLILHCVKAHNELLSLLSRYKLPRKGVIHGFYGSVEIARRYIELGFKLGIGGLVLNGDASKLHKVVAELPIDSFICETDSPAMAPKSSHSRRNSPLIIVQIITKVADLQKKSDVLISERLLANVTQLFEL</sequence>